<keyword evidence="4" id="KW-1185">Reference proteome</keyword>
<keyword evidence="1" id="KW-0732">Signal</keyword>
<accession>A0A165ZMI1</accession>
<evidence type="ECO:0000313" key="3">
    <source>
        <dbReference type="EMBL" id="KZL20062.1"/>
    </source>
</evidence>
<evidence type="ECO:0000256" key="1">
    <source>
        <dbReference type="SAM" id="SignalP"/>
    </source>
</evidence>
<dbReference type="PATRIC" id="fig|989403.3.peg.1647"/>
<dbReference type="STRING" id="989403.SAMN05421798_102289"/>
<feature type="signal peptide" evidence="1">
    <location>
        <begin position="1"/>
        <end position="29"/>
    </location>
</feature>
<gene>
    <name evidence="3" type="ORF">PsAD2_01548</name>
</gene>
<dbReference type="RefSeq" id="WP_068004606.1">
    <property type="nucleotide sequence ID" value="NZ_FOFM01000002.1"/>
</dbReference>
<dbReference type="EMBL" id="LMCB01000011">
    <property type="protein sequence ID" value="KZL20062.1"/>
    <property type="molecule type" value="Genomic_DNA"/>
</dbReference>
<dbReference type="Proteomes" id="UP000076577">
    <property type="component" value="Unassembled WGS sequence"/>
</dbReference>
<dbReference type="Gene3D" id="2.30.30.40">
    <property type="entry name" value="SH3 Domains"/>
    <property type="match status" value="1"/>
</dbReference>
<feature type="domain" description="SH3b" evidence="2">
    <location>
        <begin position="48"/>
        <end position="115"/>
    </location>
</feature>
<comment type="caution">
    <text evidence="3">The sequence shown here is derived from an EMBL/GenBank/DDBJ whole genome shotgun (WGS) entry which is preliminary data.</text>
</comment>
<reference evidence="3 4" key="1">
    <citation type="journal article" date="2016" name="Front. Microbiol.">
        <title>Comparative Genomic Analysis Reveals a Diverse Repertoire of Genes Involved in Prokaryote-Eukaryote Interactions within the Pseudovibrio Genus.</title>
        <authorList>
            <person name="Romano S."/>
            <person name="Fernandez-Guerra A."/>
            <person name="Reen F.J."/>
            <person name="Glockner F.O."/>
            <person name="Crowley S.P."/>
            <person name="O'Sullivan O."/>
            <person name="Cotter P.D."/>
            <person name="Adams C."/>
            <person name="Dobson A.D."/>
            <person name="O'Gara F."/>
        </authorList>
    </citation>
    <scope>NUCLEOTIDE SEQUENCE [LARGE SCALE GENOMIC DNA]</scope>
    <source>
        <strain evidence="3 4">Ad2</strain>
    </source>
</reference>
<dbReference type="AlphaFoldDB" id="A0A165ZMI1"/>
<sequence>MRTSGIDRTSLMVLCICVGLFGFASNSSAQTVYQYQPKVPIGYNSNCAGVYAVKPLKSGMLNLRTGPGTNYRIIGHLVPNQAISVFDCKGNWLGIRNSHTSEQIGWVHKGYMKRV</sequence>
<name>A0A165ZMI1_9HYPH</name>
<evidence type="ECO:0000313" key="4">
    <source>
        <dbReference type="Proteomes" id="UP000076577"/>
    </source>
</evidence>
<feature type="chain" id="PRO_5007870110" evidence="1">
    <location>
        <begin position="30"/>
        <end position="115"/>
    </location>
</feature>
<dbReference type="Pfam" id="PF08239">
    <property type="entry name" value="SH3_3"/>
    <property type="match status" value="1"/>
</dbReference>
<protein>
    <submittedName>
        <fullName evidence="3">Bacterial SH3 domain protein</fullName>
    </submittedName>
</protein>
<evidence type="ECO:0000259" key="2">
    <source>
        <dbReference type="PROSITE" id="PS51781"/>
    </source>
</evidence>
<organism evidence="3 4">
    <name type="scientific">Pseudovibrio axinellae</name>
    <dbReference type="NCBI Taxonomy" id="989403"/>
    <lineage>
        <taxon>Bacteria</taxon>
        <taxon>Pseudomonadati</taxon>
        <taxon>Pseudomonadota</taxon>
        <taxon>Alphaproteobacteria</taxon>
        <taxon>Hyphomicrobiales</taxon>
        <taxon>Stappiaceae</taxon>
        <taxon>Pseudovibrio</taxon>
    </lineage>
</organism>
<dbReference type="PROSITE" id="PS51781">
    <property type="entry name" value="SH3B"/>
    <property type="match status" value="1"/>
</dbReference>
<proteinExistence type="predicted"/>
<dbReference type="InterPro" id="IPR003646">
    <property type="entry name" value="SH3-like_bac-type"/>
</dbReference>